<evidence type="ECO:0000256" key="1">
    <source>
        <dbReference type="PROSITE-ProRule" id="PRU00023"/>
    </source>
</evidence>
<evidence type="ECO:0000313" key="4">
    <source>
        <dbReference type="RefSeq" id="XP_030744450.1"/>
    </source>
</evidence>
<dbReference type="Pfam" id="PF12796">
    <property type="entry name" value="Ank_2"/>
    <property type="match status" value="1"/>
</dbReference>
<feature type="repeat" description="ANK" evidence="1">
    <location>
        <begin position="171"/>
        <end position="203"/>
    </location>
</feature>
<dbReference type="GeneID" id="115873312"/>
<feature type="repeat" description="ANK" evidence="1">
    <location>
        <begin position="204"/>
        <end position="236"/>
    </location>
</feature>
<dbReference type="Proteomes" id="UP000694863">
    <property type="component" value="Unplaced"/>
</dbReference>
<name>A0ABM1VN45_ECHTE</name>
<dbReference type="PANTHER" id="PTHR24118">
    <property type="entry name" value="POTE ANKYRIN DOMAIN"/>
    <property type="match status" value="1"/>
</dbReference>
<dbReference type="SUPFAM" id="SSF48403">
    <property type="entry name" value="Ankyrin repeat"/>
    <property type="match status" value="1"/>
</dbReference>
<reference evidence="4" key="1">
    <citation type="submission" date="2025-08" db="UniProtKB">
        <authorList>
            <consortium name="RefSeq"/>
        </authorList>
    </citation>
    <scope>IDENTIFICATION</scope>
</reference>
<gene>
    <name evidence="4" type="primary">ANKRD61</name>
</gene>
<dbReference type="Gene3D" id="1.25.40.20">
    <property type="entry name" value="Ankyrin repeat-containing domain"/>
    <property type="match status" value="3"/>
</dbReference>
<dbReference type="SMART" id="SM00248">
    <property type="entry name" value="ANK"/>
    <property type="match status" value="5"/>
</dbReference>
<dbReference type="Pfam" id="PF00023">
    <property type="entry name" value="Ank"/>
    <property type="match status" value="1"/>
</dbReference>
<dbReference type="Pfam" id="PF13637">
    <property type="entry name" value="Ank_4"/>
    <property type="match status" value="1"/>
</dbReference>
<dbReference type="PROSITE" id="PS50088">
    <property type="entry name" value="ANK_REPEAT"/>
    <property type="match status" value="5"/>
</dbReference>
<keyword evidence="1" id="KW-0040">ANK repeat</keyword>
<keyword evidence="3" id="KW-1185">Reference proteome</keyword>
<feature type="repeat" description="ANK" evidence="1">
    <location>
        <begin position="78"/>
        <end position="106"/>
    </location>
</feature>
<protein>
    <submittedName>
        <fullName evidence="4">Ankyrin repeat domain-containing protein 61</fullName>
    </submittedName>
</protein>
<feature type="repeat" description="ANK" evidence="1">
    <location>
        <begin position="237"/>
        <end position="279"/>
    </location>
</feature>
<dbReference type="InterPro" id="IPR002110">
    <property type="entry name" value="Ankyrin_rpt"/>
</dbReference>
<feature type="region of interest" description="Disordered" evidence="2">
    <location>
        <begin position="1"/>
        <end position="21"/>
    </location>
</feature>
<evidence type="ECO:0000256" key="2">
    <source>
        <dbReference type="SAM" id="MobiDB-lite"/>
    </source>
</evidence>
<dbReference type="PANTHER" id="PTHR24118:SF100">
    <property type="entry name" value="FYVE-TYPE DOMAIN-CONTAINING PROTEIN"/>
    <property type="match status" value="1"/>
</dbReference>
<organism evidence="3 4">
    <name type="scientific">Echinops telfairi</name>
    <name type="common">Lesser hedgehog tenrec</name>
    <dbReference type="NCBI Taxonomy" id="9371"/>
    <lineage>
        <taxon>Eukaryota</taxon>
        <taxon>Metazoa</taxon>
        <taxon>Chordata</taxon>
        <taxon>Craniata</taxon>
        <taxon>Vertebrata</taxon>
        <taxon>Euteleostomi</taxon>
        <taxon>Mammalia</taxon>
        <taxon>Eutheria</taxon>
        <taxon>Afrotheria</taxon>
        <taxon>Tenrecidae</taxon>
        <taxon>Tenrecinae</taxon>
        <taxon>Echinops</taxon>
    </lineage>
</organism>
<dbReference type="InterPro" id="IPR036770">
    <property type="entry name" value="Ankyrin_rpt-contain_sf"/>
</dbReference>
<dbReference type="PROSITE" id="PS50297">
    <property type="entry name" value="ANK_REP_REGION"/>
    <property type="match status" value="3"/>
</dbReference>
<evidence type="ECO:0000313" key="3">
    <source>
        <dbReference type="Proteomes" id="UP000694863"/>
    </source>
</evidence>
<feature type="repeat" description="ANK" evidence="1">
    <location>
        <begin position="280"/>
        <end position="312"/>
    </location>
</feature>
<dbReference type="RefSeq" id="XP_030744450.1">
    <property type="nucleotide sequence ID" value="XM_030888590.1"/>
</dbReference>
<proteinExistence type="predicted"/>
<accession>A0ABM1VN45</accession>
<sequence>MGNISRGEARRQGADRPVSGEAALPGALHRSLYKAILREDCSAIQTLLRGHPVDQPIAILADAPGHRRQLNQTQCVLPIHLAAQHHRAQSLLCLLQHGADPEARDTGGLTTLHQLLLYWPVESRARTPGPWRQKALADTPSNAEAQSRAACCLRILCEHGACVKAGVGGHGGPSPLHLAVICGASQGLSVLVQSGALVEAVNESCMTPLHVAASTLNRDMLETLMVCGADVNAVASTGGTALHLAVDTASGKAGWLLAAGVGCIHTLLTHGARVNAQDHLGQTALHKACFGGRDAIVSLLLEFEASVNILARDGESPIYRFLQRGSNIRNAALLARLLNRSYPLRLANHQGRLPAGIMLPEAHLLRGALVAWSQEPLALEDICKRYLRNAYGDRCKHHLKQILPRKVWHSVYSYQEGVGPLT</sequence>